<accession>A0ABY6LTN2</accession>
<dbReference type="EMBL" id="CP092886">
    <property type="protein sequence ID" value="UYV83869.1"/>
    <property type="molecule type" value="Genomic_DNA"/>
</dbReference>
<protein>
    <submittedName>
        <fullName evidence="1">Uncharacterized protein</fullName>
    </submittedName>
</protein>
<reference evidence="1 2" key="1">
    <citation type="submission" date="2022-03" db="EMBL/GenBank/DDBJ databases">
        <title>A chromosomal length assembly of Cordylochernes scorpioides.</title>
        <authorList>
            <person name="Zeh D."/>
            <person name="Zeh J."/>
        </authorList>
    </citation>
    <scope>NUCLEOTIDE SEQUENCE [LARGE SCALE GENOMIC DNA]</scope>
    <source>
        <strain evidence="1">IN4F17</strain>
        <tissue evidence="1">Whole Body</tissue>
    </source>
</reference>
<sequence>MLQRGINPNYCRYQSKGVRTSLEDDPHEGRPKSATTLDTIKKVHFVRLDDKEVKVCEIAMAMEYRKKGCRTSCTKNWNAKAQHKVGSSFAEFRSKANL</sequence>
<gene>
    <name evidence="1" type="ORF">LAZ67_X000475</name>
</gene>
<dbReference type="Proteomes" id="UP001235939">
    <property type="component" value="Chromosome X"/>
</dbReference>
<organism evidence="1 2">
    <name type="scientific">Cordylochernes scorpioides</name>
    <dbReference type="NCBI Taxonomy" id="51811"/>
    <lineage>
        <taxon>Eukaryota</taxon>
        <taxon>Metazoa</taxon>
        <taxon>Ecdysozoa</taxon>
        <taxon>Arthropoda</taxon>
        <taxon>Chelicerata</taxon>
        <taxon>Arachnida</taxon>
        <taxon>Pseudoscorpiones</taxon>
        <taxon>Cheliferoidea</taxon>
        <taxon>Chernetidae</taxon>
        <taxon>Cordylochernes</taxon>
    </lineage>
</organism>
<evidence type="ECO:0000313" key="1">
    <source>
        <dbReference type="EMBL" id="UYV83869.1"/>
    </source>
</evidence>
<name>A0ABY6LTN2_9ARAC</name>
<evidence type="ECO:0000313" key="2">
    <source>
        <dbReference type="Proteomes" id="UP001235939"/>
    </source>
</evidence>
<keyword evidence="2" id="KW-1185">Reference proteome</keyword>
<proteinExistence type="predicted"/>